<dbReference type="Pfam" id="PF00990">
    <property type="entry name" value="GGDEF"/>
    <property type="match status" value="1"/>
</dbReference>
<dbReference type="PANTHER" id="PTHR44757:SF2">
    <property type="entry name" value="BIOFILM ARCHITECTURE MAINTENANCE PROTEIN MBAA"/>
    <property type="match status" value="1"/>
</dbReference>
<reference evidence="3 4" key="1">
    <citation type="journal article" date="2008" name="Appl. Environ. Microbiol.">
        <title>Genomic insights into Mn(II) oxidation by the marine alphaproteobacterium Aurantimonas sp. strain SI85-9A1.</title>
        <authorList>
            <person name="Dick G.J."/>
            <person name="Podell S."/>
            <person name="Johnson H.A."/>
            <person name="Rivera-Espinoza Y."/>
            <person name="Bernier-Latmani R."/>
            <person name="McCarthy J.K."/>
            <person name="Torpey J.W."/>
            <person name="Clement B.G."/>
            <person name="Gaasterland T."/>
            <person name="Tebo B.M."/>
        </authorList>
    </citation>
    <scope>NUCLEOTIDE SEQUENCE [LARGE SCALE GENOMIC DNA]</scope>
    <source>
        <strain evidence="3 4">SI85-9A1</strain>
    </source>
</reference>
<dbReference type="EMBL" id="AAPJ01000001">
    <property type="protein sequence ID" value="EAS51541.1"/>
    <property type="molecule type" value="Genomic_DNA"/>
</dbReference>
<dbReference type="Gene3D" id="2.10.70.100">
    <property type="match status" value="1"/>
</dbReference>
<dbReference type="InterPro" id="IPR001610">
    <property type="entry name" value="PAC"/>
</dbReference>
<name>Q1YM40_AURMS</name>
<dbReference type="Gene3D" id="3.30.70.270">
    <property type="match status" value="1"/>
</dbReference>
<comment type="caution">
    <text evidence="3">The sequence shown here is derived from an EMBL/GenBank/DDBJ whole genome shotgun (WGS) entry which is preliminary data.</text>
</comment>
<dbReference type="NCBIfam" id="TIGR00254">
    <property type="entry name" value="GGDEF"/>
    <property type="match status" value="1"/>
</dbReference>
<dbReference type="InterPro" id="IPR043128">
    <property type="entry name" value="Rev_trsase/Diguanyl_cyclase"/>
</dbReference>
<dbReference type="AlphaFoldDB" id="Q1YM40"/>
<keyword evidence="4" id="KW-1185">Reference proteome</keyword>
<dbReference type="InterPro" id="IPR029787">
    <property type="entry name" value="Nucleotide_cyclase"/>
</dbReference>
<protein>
    <recommendedName>
        <fullName evidence="5">Diguanylate cyclase</fullName>
    </recommendedName>
</protein>
<dbReference type="Gene3D" id="3.30.450.20">
    <property type="entry name" value="PAS domain"/>
    <property type="match status" value="1"/>
</dbReference>
<feature type="domain" description="PAC" evidence="1">
    <location>
        <begin position="161"/>
        <end position="212"/>
    </location>
</feature>
<evidence type="ECO:0008006" key="5">
    <source>
        <dbReference type="Google" id="ProtNLM"/>
    </source>
</evidence>
<dbReference type="InterPro" id="IPR035965">
    <property type="entry name" value="PAS-like_dom_sf"/>
</dbReference>
<dbReference type="CDD" id="cd01949">
    <property type="entry name" value="GGDEF"/>
    <property type="match status" value="1"/>
</dbReference>
<dbReference type="HOGENOM" id="CLU_000445_11_4_5"/>
<dbReference type="SMART" id="SM00086">
    <property type="entry name" value="PAC"/>
    <property type="match status" value="1"/>
</dbReference>
<dbReference type="InterPro" id="IPR000160">
    <property type="entry name" value="GGDEF_dom"/>
</dbReference>
<dbReference type="SUPFAM" id="SSF55785">
    <property type="entry name" value="PYP-like sensor domain (PAS domain)"/>
    <property type="match status" value="1"/>
</dbReference>
<dbReference type="PANTHER" id="PTHR44757">
    <property type="entry name" value="DIGUANYLATE CYCLASE DGCP"/>
    <property type="match status" value="1"/>
</dbReference>
<evidence type="ECO:0000259" key="2">
    <source>
        <dbReference type="PROSITE" id="PS50887"/>
    </source>
</evidence>
<sequence>MSGDRDRGTVTRHADCRAEPAKRRSRCFRHRAVRRVGPPGGLSAGSGRSRPAMIFRTNNTARIARLSAALEATSRLLRQKNTQLAHMTKIFDRASEAARMGVWECALPQNTLRWTDVVYDLYELPRGAPLDRKTILKCYPEESRRTLEKIRNEAIATRGGFGLDVEITTATGRQRWIRITASVECENGEPVRIFGFKQDITEEKLLADKMRYLAEYDVMTGLANRSQFQTRLADLEGTTAGKRPVGALLLIDLDGFKAINDTYGHAFGDVCLKATATRLRQVCDDAELVARIGGDEFAVLLGSHRDAVAVETLAATIVDLLNGPAADGTASDLGASVGIAMAEAGMAPDTLFCRADSALYAAKASGRNAYRMFSSTMQNPLRSRAA</sequence>
<organism evidence="3 4">
    <name type="scientific">Aurantimonas manganoxydans (strain ATCC BAA-1229 / DSM 21871 / SI85-9A1)</name>
    <dbReference type="NCBI Taxonomy" id="287752"/>
    <lineage>
        <taxon>Bacteria</taxon>
        <taxon>Pseudomonadati</taxon>
        <taxon>Pseudomonadota</taxon>
        <taxon>Alphaproteobacteria</taxon>
        <taxon>Hyphomicrobiales</taxon>
        <taxon>Aurantimonadaceae</taxon>
        <taxon>Aurantimonas</taxon>
    </lineage>
</organism>
<dbReference type="SMART" id="SM00267">
    <property type="entry name" value="GGDEF"/>
    <property type="match status" value="1"/>
</dbReference>
<proteinExistence type="predicted"/>
<dbReference type="Proteomes" id="UP000000321">
    <property type="component" value="Unassembled WGS sequence"/>
</dbReference>
<evidence type="ECO:0000313" key="4">
    <source>
        <dbReference type="Proteomes" id="UP000000321"/>
    </source>
</evidence>
<dbReference type="PROSITE" id="PS50887">
    <property type="entry name" value="GGDEF"/>
    <property type="match status" value="1"/>
</dbReference>
<dbReference type="InterPro" id="IPR000700">
    <property type="entry name" value="PAS-assoc_C"/>
</dbReference>
<dbReference type="SUPFAM" id="SSF55073">
    <property type="entry name" value="Nucleotide cyclase"/>
    <property type="match status" value="1"/>
</dbReference>
<dbReference type="InterPro" id="IPR052155">
    <property type="entry name" value="Biofilm_reg_signaling"/>
</dbReference>
<dbReference type="BioCyc" id="AURANTIMONAS:SI859A1_02357-MONOMER"/>
<feature type="domain" description="GGDEF" evidence="2">
    <location>
        <begin position="244"/>
        <end position="375"/>
    </location>
</feature>
<accession>Q1YM40</accession>
<evidence type="ECO:0000313" key="3">
    <source>
        <dbReference type="EMBL" id="EAS51541.1"/>
    </source>
</evidence>
<evidence type="ECO:0000259" key="1">
    <source>
        <dbReference type="PROSITE" id="PS50113"/>
    </source>
</evidence>
<gene>
    <name evidence="3" type="ORF">SI859A1_02357</name>
</gene>
<dbReference type="PROSITE" id="PS50113">
    <property type="entry name" value="PAC"/>
    <property type="match status" value="1"/>
</dbReference>